<evidence type="ECO:0000313" key="1">
    <source>
        <dbReference type="EMBL" id="CAG8792605.1"/>
    </source>
</evidence>
<accession>A0ABN7VQM9</accession>
<comment type="caution">
    <text evidence="1">The sequence shown here is derived from an EMBL/GenBank/DDBJ whole genome shotgun (WGS) entry which is preliminary data.</text>
</comment>
<keyword evidence="2" id="KW-1185">Reference proteome</keyword>
<name>A0ABN7VQM9_GIGMA</name>
<sequence length="58" mass="6935">MKFKRFLEQFHLYEHGAKQKSTQSFVWDYFRKEGMTSMCGIILDDKEEFDASYNDGSI</sequence>
<evidence type="ECO:0000313" key="2">
    <source>
        <dbReference type="Proteomes" id="UP000789901"/>
    </source>
</evidence>
<proteinExistence type="predicted"/>
<dbReference type="EMBL" id="CAJVQB010019876">
    <property type="protein sequence ID" value="CAG8792605.1"/>
    <property type="molecule type" value="Genomic_DNA"/>
</dbReference>
<organism evidence="1 2">
    <name type="scientific">Gigaspora margarita</name>
    <dbReference type="NCBI Taxonomy" id="4874"/>
    <lineage>
        <taxon>Eukaryota</taxon>
        <taxon>Fungi</taxon>
        <taxon>Fungi incertae sedis</taxon>
        <taxon>Mucoromycota</taxon>
        <taxon>Glomeromycotina</taxon>
        <taxon>Glomeromycetes</taxon>
        <taxon>Diversisporales</taxon>
        <taxon>Gigasporaceae</taxon>
        <taxon>Gigaspora</taxon>
    </lineage>
</organism>
<dbReference type="Proteomes" id="UP000789901">
    <property type="component" value="Unassembled WGS sequence"/>
</dbReference>
<gene>
    <name evidence="1" type="ORF">GMARGA_LOCUS21480</name>
</gene>
<reference evidence="1 2" key="1">
    <citation type="submission" date="2021-06" db="EMBL/GenBank/DDBJ databases">
        <authorList>
            <person name="Kallberg Y."/>
            <person name="Tangrot J."/>
            <person name="Rosling A."/>
        </authorList>
    </citation>
    <scope>NUCLEOTIDE SEQUENCE [LARGE SCALE GENOMIC DNA]</scope>
    <source>
        <strain evidence="1 2">120-4 pot B 10/14</strain>
    </source>
</reference>
<protein>
    <submittedName>
        <fullName evidence="1">25210_t:CDS:1</fullName>
    </submittedName>
</protein>